<dbReference type="EMBL" id="VYQF01000001">
    <property type="protein sequence ID" value="KAA9041718.1"/>
    <property type="molecule type" value="Genomic_DNA"/>
</dbReference>
<comment type="caution">
    <text evidence="1">The sequence shown here is derived from an EMBL/GenBank/DDBJ whole genome shotgun (WGS) entry which is preliminary data.</text>
</comment>
<dbReference type="Proteomes" id="UP000326903">
    <property type="component" value="Unassembled WGS sequence"/>
</dbReference>
<accession>A0A5J5IMH0</accession>
<gene>
    <name evidence="1" type="ORF">FW778_06780</name>
</gene>
<evidence type="ECO:0008006" key="3">
    <source>
        <dbReference type="Google" id="ProtNLM"/>
    </source>
</evidence>
<proteinExistence type="predicted"/>
<evidence type="ECO:0000313" key="2">
    <source>
        <dbReference type="Proteomes" id="UP000326903"/>
    </source>
</evidence>
<dbReference type="Gene3D" id="2.40.160.130">
    <property type="entry name" value="Capsule assembly protein Wzi"/>
    <property type="match status" value="1"/>
</dbReference>
<protein>
    <recommendedName>
        <fullName evidence="3">Capsule assembly protein Wzi</fullName>
    </recommendedName>
</protein>
<organism evidence="1 2">
    <name type="scientific">Ginsengibacter hankyongi</name>
    <dbReference type="NCBI Taxonomy" id="2607284"/>
    <lineage>
        <taxon>Bacteria</taxon>
        <taxon>Pseudomonadati</taxon>
        <taxon>Bacteroidota</taxon>
        <taxon>Chitinophagia</taxon>
        <taxon>Chitinophagales</taxon>
        <taxon>Chitinophagaceae</taxon>
        <taxon>Ginsengibacter</taxon>
    </lineage>
</organism>
<name>A0A5J5IMH0_9BACT</name>
<sequence>MQIIKSLITSLVFICPLILRAQTTYLPEGSKEYQFIDRLEIKQGHFTDLNFSTLKPYSRRSIVQEAEFLDSARIANSTSLTEENNQWAGLNLTKIDDYNLHSILMDNSEWVTGSKESFLSKKPVLKSFYTTQPNLLEVNVKDFFLALNPVISYSMSKESSNNENIFYNKRGITARGRIANRIGFSTTLTDNQERAPLFVQNRITDFHAVPGVGFYKTFKKTGVDYFDARGYITFNATKYIDIQFGYDKNFIGNGYRSLFLSDFSNSYLFLKLNTKIWKFNYQNLFMELMPQFTHSGDNLLSRKYAAMHHLSMNLTKWLNLGVFESVVFGRKDIFDLEYLNPIIFLRHIEGTVGSPDNAFAGADFKANVAHHFQFYGQLLLDEFILKEITKNNGYWANKFGYQLGGKYVDAFTIKNLDLQLEINRVRPFTYSHNDSVANYTHYNQPLAHPLGAGFQEFIGVAKYQPAPKWYLNGRMIYYYQGLDSAGQDFGSNPFELYTARPMDFGFFIGSGDKIKVFNASLALSYELRENLFVEASYLFRKTSVGSGIGSGNTSIFGIGVRWNAARREYDY</sequence>
<evidence type="ECO:0000313" key="1">
    <source>
        <dbReference type="EMBL" id="KAA9041718.1"/>
    </source>
</evidence>
<keyword evidence="2" id="KW-1185">Reference proteome</keyword>
<dbReference type="RefSeq" id="WP_150413838.1">
    <property type="nucleotide sequence ID" value="NZ_VYQF01000001.1"/>
</dbReference>
<reference evidence="1 2" key="1">
    <citation type="submission" date="2019-09" db="EMBL/GenBank/DDBJ databases">
        <title>Draft genome sequence of Ginsengibacter sp. BR5-29.</title>
        <authorList>
            <person name="Im W.-T."/>
        </authorList>
    </citation>
    <scope>NUCLEOTIDE SEQUENCE [LARGE SCALE GENOMIC DNA]</scope>
    <source>
        <strain evidence="1 2">BR5-29</strain>
    </source>
</reference>
<dbReference type="AlphaFoldDB" id="A0A5J5IMH0"/>
<dbReference type="InterPro" id="IPR038636">
    <property type="entry name" value="Wzi_sf"/>
</dbReference>